<dbReference type="AlphaFoldDB" id="A0A6S6Y7Z2"/>
<gene>
    <name evidence="1" type="ORF">DENOEST_1403</name>
</gene>
<keyword evidence="2" id="KW-1185">Reference proteome</keyword>
<dbReference type="EMBL" id="LR778301">
    <property type="protein sequence ID" value="CAB1368568.1"/>
    <property type="molecule type" value="Genomic_DNA"/>
</dbReference>
<evidence type="ECO:0000313" key="1">
    <source>
        <dbReference type="EMBL" id="CAB1368568.1"/>
    </source>
</evidence>
<dbReference type="KEGG" id="doe:DENOEST_1403"/>
<sequence length="148" mass="15982">MELNPEWWHWAVAGIVLILSELAVPAFVLIWFGAGALLVALLLAVVSIGWTTQLALWLVVSVALTIIWFRFFKPGQLKTRVGGSASDVVGEVGLLFHGVSPFERGEVRLQKPVLGADVWPCIADEAIATGERVKVVAVEGSLLKVGRV</sequence>
<dbReference type="InterPro" id="IPR012340">
    <property type="entry name" value="NA-bd_OB-fold"/>
</dbReference>
<accession>A0A6S6Y7Z2</accession>
<organism evidence="1 2">
    <name type="scientific">Denitratisoma oestradiolicum</name>
    <dbReference type="NCBI Taxonomy" id="311182"/>
    <lineage>
        <taxon>Bacteria</taxon>
        <taxon>Pseudomonadati</taxon>
        <taxon>Pseudomonadota</taxon>
        <taxon>Betaproteobacteria</taxon>
        <taxon>Nitrosomonadales</taxon>
        <taxon>Sterolibacteriaceae</taxon>
        <taxon>Denitratisoma</taxon>
    </lineage>
</organism>
<dbReference type="GO" id="GO:0005886">
    <property type="term" value="C:plasma membrane"/>
    <property type="evidence" value="ECO:0007669"/>
    <property type="project" value="TreeGrafter"/>
</dbReference>
<dbReference type="OrthoDB" id="8536525at2"/>
<reference evidence="1 2" key="1">
    <citation type="submission" date="2020-03" db="EMBL/GenBank/DDBJ databases">
        <authorList>
            <consortium name="Genoscope - CEA"/>
            <person name="William W."/>
        </authorList>
    </citation>
    <scope>NUCLEOTIDE SEQUENCE [LARGE SCALE GENOMIC DNA]</scope>
    <source>
        <strain evidence="2">DSM 16959</strain>
    </source>
</reference>
<proteinExistence type="predicted"/>
<name>A0A6S6Y7Z2_9PROT</name>
<evidence type="ECO:0000313" key="2">
    <source>
        <dbReference type="Proteomes" id="UP000515733"/>
    </source>
</evidence>
<dbReference type="SUPFAM" id="SSF141322">
    <property type="entry name" value="NfeD domain-like"/>
    <property type="match status" value="1"/>
</dbReference>
<dbReference type="PANTHER" id="PTHR33507">
    <property type="entry name" value="INNER MEMBRANE PROTEIN YBBJ"/>
    <property type="match status" value="1"/>
</dbReference>
<protein>
    <submittedName>
        <fullName evidence="1">Uncharacterized protein</fullName>
    </submittedName>
</protein>
<dbReference type="Gene3D" id="2.40.50.140">
    <property type="entry name" value="Nucleic acid-binding proteins"/>
    <property type="match status" value="1"/>
</dbReference>
<dbReference type="Proteomes" id="UP000515733">
    <property type="component" value="Chromosome"/>
</dbReference>
<dbReference type="InterPro" id="IPR052165">
    <property type="entry name" value="Membrane_assoc_protease"/>
</dbReference>
<dbReference type="RefSeq" id="WP_145769672.1">
    <property type="nucleotide sequence ID" value="NZ_LR778301.1"/>
</dbReference>
<dbReference type="PANTHER" id="PTHR33507:SF3">
    <property type="entry name" value="INNER MEMBRANE PROTEIN YBBJ"/>
    <property type="match status" value="1"/>
</dbReference>